<proteinExistence type="predicted"/>
<organism evidence="2 3">
    <name type="scientific">Sphingomonas pokkalii</name>
    <dbReference type="NCBI Taxonomy" id="2175090"/>
    <lineage>
        <taxon>Bacteria</taxon>
        <taxon>Pseudomonadati</taxon>
        <taxon>Pseudomonadota</taxon>
        <taxon>Alphaproteobacteria</taxon>
        <taxon>Sphingomonadales</taxon>
        <taxon>Sphingomonadaceae</taxon>
        <taxon>Sphingomonas</taxon>
    </lineage>
</organism>
<evidence type="ECO:0000313" key="3">
    <source>
        <dbReference type="Proteomes" id="UP000245890"/>
    </source>
</evidence>
<evidence type="ECO:0008006" key="4">
    <source>
        <dbReference type="Google" id="ProtNLM"/>
    </source>
</evidence>
<feature type="signal peptide" evidence="1">
    <location>
        <begin position="1"/>
        <end position="21"/>
    </location>
</feature>
<feature type="chain" id="PRO_5015483180" description="DUF2946 domain-containing protein" evidence="1">
    <location>
        <begin position="22"/>
        <end position="124"/>
    </location>
</feature>
<dbReference type="EMBL" id="QENQ01000001">
    <property type="protein sequence ID" value="PVX29007.1"/>
    <property type="molecule type" value="Genomic_DNA"/>
</dbReference>
<sequence length="124" mass="12800">MRSLAAALFACALLLRIAIPAGFMPAQTAHGIVVRMCDGMSSGKTMVIDVGLPDKGKHHPEHEKPTVPCAFAGLSAPVLGADPALAMVLPAMVLGEFALPPPSDVRLADADFLTPPLRGPPARA</sequence>
<protein>
    <recommendedName>
        <fullName evidence="4">DUF2946 domain-containing protein</fullName>
    </recommendedName>
</protein>
<dbReference type="RefSeq" id="WP_116468449.1">
    <property type="nucleotide sequence ID" value="NZ_QENQ01000001.1"/>
</dbReference>
<accession>A0A2U0SCA7</accession>
<evidence type="ECO:0000256" key="1">
    <source>
        <dbReference type="SAM" id="SignalP"/>
    </source>
</evidence>
<evidence type="ECO:0000313" key="2">
    <source>
        <dbReference type="EMBL" id="PVX29007.1"/>
    </source>
</evidence>
<dbReference type="OrthoDB" id="7478750at2"/>
<gene>
    <name evidence="2" type="ORF">DD559_06385</name>
</gene>
<dbReference type="AlphaFoldDB" id="A0A2U0SCA7"/>
<keyword evidence="3" id="KW-1185">Reference proteome</keyword>
<name>A0A2U0SCA7_9SPHN</name>
<reference evidence="2 3" key="1">
    <citation type="submission" date="2018-05" db="EMBL/GenBank/DDBJ databases">
        <title>Description of Sphingomonas pokkalii sp nov, isolated from the rhizosphere of saline tolerant pokkali rice and its draft genome analysis.</title>
        <authorList>
            <person name="Menon R."/>
            <person name="Kumari S."/>
            <person name="Rameshkumar N."/>
        </authorList>
    </citation>
    <scope>NUCLEOTIDE SEQUENCE [LARGE SCALE GENOMIC DNA]</scope>
    <source>
        <strain evidence="2 3">L3B27</strain>
    </source>
</reference>
<keyword evidence="1" id="KW-0732">Signal</keyword>
<comment type="caution">
    <text evidence="2">The sequence shown here is derived from an EMBL/GenBank/DDBJ whole genome shotgun (WGS) entry which is preliminary data.</text>
</comment>
<dbReference type="Proteomes" id="UP000245890">
    <property type="component" value="Unassembled WGS sequence"/>
</dbReference>